<dbReference type="Proteomes" id="UP000548685">
    <property type="component" value="Unassembled WGS sequence"/>
</dbReference>
<sequence length="73" mass="8202">MAIYPIEAAVLKLSETGLPPAQIACRLGIKAKTVLNIRDRFSVNIKQERKLETKLRSQSKRFGDLLRKAGGHR</sequence>
<dbReference type="Proteomes" id="UP000430021">
    <property type="component" value="Unassembled WGS sequence"/>
</dbReference>
<dbReference type="EMBL" id="JACICE010000001">
    <property type="protein sequence ID" value="MBB3775148.1"/>
    <property type="molecule type" value="Genomic_DNA"/>
</dbReference>
<keyword evidence="4" id="KW-1185">Reference proteome</keyword>
<dbReference type="EMBL" id="WTYB01000001">
    <property type="protein sequence ID" value="MXP37224.1"/>
    <property type="molecule type" value="Genomic_DNA"/>
</dbReference>
<evidence type="ECO:0000313" key="2">
    <source>
        <dbReference type="EMBL" id="MXP37224.1"/>
    </source>
</evidence>
<dbReference type="AlphaFoldDB" id="A0A6I4UH79"/>
<proteinExistence type="predicted"/>
<dbReference type="RefSeq" id="WP_160759380.1">
    <property type="nucleotide sequence ID" value="NZ_BAAADZ010000002.1"/>
</dbReference>
<organism evidence="2 3">
    <name type="scientific">Erythrobacter ramosus</name>
    <dbReference type="NCBI Taxonomy" id="35811"/>
    <lineage>
        <taxon>Bacteria</taxon>
        <taxon>Pseudomonadati</taxon>
        <taxon>Pseudomonadota</taxon>
        <taxon>Alphaproteobacteria</taxon>
        <taxon>Sphingomonadales</taxon>
        <taxon>Erythrobacteraceae</taxon>
        <taxon>Erythrobacter/Porphyrobacter group</taxon>
        <taxon>Erythrobacter</taxon>
    </lineage>
</organism>
<dbReference type="OrthoDB" id="4109274at1224"/>
<evidence type="ECO:0000313" key="3">
    <source>
        <dbReference type="Proteomes" id="UP000430021"/>
    </source>
</evidence>
<accession>A0A6I4UH79</accession>
<evidence type="ECO:0000313" key="1">
    <source>
        <dbReference type="EMBL" id="MBB3775148.1"/>
    </source>
</evidence>
<gene>
    <name evidence="1" type="ORF">FHS52_001091</name>
    <name evidence="2" type="ORF">GRI59_01190</name>
</gene>
<reference evidence="2 3" key="1">
    <citation type="submission" date="2019-12" db="EMBL/GenBank/DDBJ databases">
        <title>Genomic-based taxomic classification of the family Erythrobacteraceae.</title>
        <authorList>
            <person name="Xu L."/>
        </authorList>
    </citation>
    <scope>NUCLEOTIDE SEQUENCE [LARGE SCALE GENOMIC DNA]</scope>
    <source>
        <strain evidence="2 3">JCM 10282</strain>
    </source>
</reference>
<evidence type="ECO:0000313" key="4">
    <source>
        <dbReference type="Proteomes" id="UP000548685"/>
    </source>
</evidence>
<protein>
    <submittedName>
        <fullName evidence="1">Transposase-like protein</fullName>
    </submittedName>
</protein>
<reference evidence="1 4" key="2">
    <citation type="submission" date="2020-08" db="EMBL/GenBank/DDBJ databases">
        <title>Genomic Encyclopedia of Type Strains, Phase IV (KMG-IV): sequencing the most valuable type-strain genomes for metagenomic binning, comparative biology and taxonomic classification.</title>
        <authorList>
            <person name="Goeker M."/>
        </authorList>
    </citation>
    <scope>NUCLEOTIDE SEQUENCE [LARGE SCALE GENOMIC DNA]</scope>
    <source>
        <strain evidence="1 4">DSM 8510</strain>
    </source>
</reference>
<name>A0A6I4UH79_9SPHN</name>
<comment type="caution">
    <text evidence="2">The sequence shown here is derived from an EMBL/GenBank/DDBJ whole genome shotgun (WGS) entry which is preliminary data.</text>
</comment>